<dbReference type="HOGENOM" id="CLU_1559881_0_0_9"/>
<evidence type="ECO:0000256" key="1">
    <source>
        <dbReference type="SAM" id="Phobius"/>
    </source>
</evidence>
<dbReference type="RefSeq" id="WP_013173981.1">
    <property type="nucleotide sequence ID" value="NC_014219.1"/>
</dbReference>
<keyword evidence="1" id="KW-1133">Transmembrane helix</keyword>
<keyword evidence="1" id="KW-0472">Membrane</keyword>
<keyword evidence="3" id="KW-1185">Reference proteome</keyword>
<feature type="transmembrane region" description="Helical" evidence="1">
    <location>
        <begin position="6"/>
        <end position="24"/>
    </location>
</feature>
<evidence type="ECO:0000313" key="2">
    <source>
        <dbReference type="EMBL" id="ADI00577.1"/>
    </source>
</evidence>
<accession>D6Y0K9</accession>
<organism evidence="2 3">
    <name type="scientific">Bacillus selenitireducens (strain ATCC 700615 / DSM 15326 / MLS10)</name>
    <dbReference type="NCBI Taxonomy" id="439292"/>
    <lineage>
        <taxon>Bacteria</taxon>
        <taxon>Bacillati</taxon>
        <taxon>Bacillota</taxon>
        <taxon>Bacilli</taxon>
        <taxon>Bacillales</taxon>
        <taxon>Bacillaceae</taxon>
        <taxon>Salisediminibacterium</taxon>
    </lineage>
</organism>
<sequence length="171" mass="20201">MNMINVYQVISSTLALLGVVVIYYQIVKNQKIKEAEFIMNLNATFSGNPNIRAVYAKLETFEEGDEDPFSEEDVVRIAEYLSFFGTIAHLVDRKVLTIKMIDSFLSYRFFAAMNNPFVQQHQLIKDADYFGKLFNLYDDWLLYKKKRRKPEPFSKYALYNSSFDYKQYKEK</sequence>
<gene>
    <name evidence="2" type="ordered locus">Bsel_3095</name>
</gene>
<name>D6Y0K9_BACIE</name>
<dbReference type="AlphaFoldDB" id="D6Y0K9"/>
<dbReference type="Proteomes" id="UP000000271">
    <property type="component" value="Chromosome"/>
</dbReference>
<evidence type="ECO:0000313" key="3">
    <source>
        <dbReference type="Proteomes" id="UP000000271"/>
    </source>
</evidence>
<dbReference type="eggNOG" id="ENOG502ZFIV">
    <property type="taxonomic scope" value="Bacteria"/>
</dbReference>
<reference evidence="2" key="1">
    <citation type="submission" date="2009-10" db="EMBL/GenBank/DDBJ databases">
        <title>Complete sequence of Bacillus selenitireducens MLS10.</title>
        <authorList>
            <consortium name="US DOE Joint Genome Institute"/>
            <person name="Lucas S."/>
            <person name="Copeland A."/>
            <person name="Lapidus A."/>
            <person name="Glavina del Rio T."/>
            <person name="Dalin E."/>
            <person name="Tice H."/>
            <person name="Bruce D."/>
            <person name="Goodwin L."/>
            <person name="Pitluck S."/>
            <person name="Sims D."/>
            <person name="Brettin T."/>
            <person name="Detter J.C."/>
            <person name="Han C."/>
            <person name="Larimer F."/>
            <person name="Land M."/>
            <person name="Hauser L."/>
            <person name="Kyrpides N."/>
            <person name="Ovchinnikova G."/>
            <person name="Stolz J."/>
        </authorList>
    </citation>
    <scope>NUCLEOTIDE SEQUENCE [LARGE SCALE GENOMIC DNA]</scope>
    <source>
        <strain evidence="2">MLS10</strain>
    </source>
</reference>
<keyword evidence="1" id="KW-0812">Transmembrane</keyword>
<evidence type="ECO:0008006" key="4">
    <source>
        <dbReference type="Google" id="ProtNLM"/>
    </source>
</evidence>
<protein>
    <recommendedName>
        <fullName evidence="4">DUF4760 domain-containing protein</fullName>
    </recommendedName>
</protein>
<dbReference type="OrthoDB" id="3078317at2"/>
<dbReference type="KEGG" id="bse:Bsel_3095"/>
<dbReference type="EMBL" id="CP001791">
    <property type="protein sequence ID" value="ADI00577.1"/>
    <property type="molecule type" value="Genomic_DNA"/>
</dbReference>
<proteinExistence type="predicted"/>